<dbReference type="EMBL" id="CP011371">
    <property type="protein sequence ID" value="AKJ26728.1"/>
    <property type="molecule type" value="Genomic_DNA"/>
</dbReference>
<name>A0A0G3BFI3_9BURK</name>
<dbReference type="GO" id="GO:0009927">
    <property type="term" value="F:histidine phosphotransfer kinase activity"/>
    <property type="evidence" value="ECO:0007669"/>
    <property type="project" value="TreeGrafter"/>
</dbReference>
<evidence type="ECO:0000313" key="11">
    <source>
        <dbReference type="EMBL" id="AKJ26728.1"/>
    </source>
</evidence>
<evidence type="ECO:0000259" key="8">
    <source>
        <dbReference type="PROSITE" id="PS50110"/>
    </source>
</evidence>
<dbReference type="InterPro" id="IPR036890">
    <property type="entry name" value="HATPase_C_sf"/>
</dbReference>
<dbReference type="SMART" id="SM00448">
    <property type="entry name" value="REC"/>
    <property type="match status" value="1"/>
</dbReference>
<evidence type="ECO:0000259" key="7">
    <source>
        <dbReference type="PROSITE" id="PS50109"/>
    </source>
</evidence>
<dbReference type="PROSITE" id="PS50113">
    <property type="entry name" value="PAC"/>
    <property type="match status" value="1"/>
</dbReference>
<dbReference type="SUPFAM" id="SSF55874">
    <property type="entry name" value="ATPase domain of HSP90 chaperone/DNA topoisomerase II/histidine kinase"/>
    <property type="match status" value="1"/>
</dbReference>
<evidence type="ECO:0000313" key="12">
    <source>
        <dbReference type="Proteomes" id="UP000035352"/>
    </source>
</evidence>
<keyword evidence="12" id="KW-1185">Reference proteome</keyword>
<dbReference type="GO" id="GO:0005886">
    <property type="term" value="C:plasma membrane"/>
    <property type="evidence" value="ECO:0007669"/>
    <property type="project" value="TreeGrafter"/>
</dbReference>
<dbReference type="GO" id="GO:0000155">
    <property type="term" value="F:phosphorelay sensor kinase activity"/>
    <property type="evidence" value="ECO:0007669"/>
    <property type="project" value="InterPro"/>
</dbReference>
<dbReference type="Pfam" id="PF02518">
    <property type="entry name" value="HATPase_c"/>
    <property type="match status" value="1"/>
</dbReference>
<dbReference type="Gene3D" id="1.10.287.130">
    <property type="match status" value="1"/>
</dbReference>
<dbReference type="InterPro" id="IPR000014">
    <property type="entry name" value="PAS"/>
</dbReference>
<dbReference type="PANTHER" id="PTHR43047">
    <property type="entry name" value="TWO-COMPONENT HISTIDINE PROTEIN KINASE"/>
    <property type="match status" value="1"/>
</dbReference>
<sequence length="527" mass="57003">MSYASSPHVLRHMPDGRAVLVGEQQMYRALDQLPVPAYACDAAGLITYYNAEAVELWGRAPRLNDMAERYCGSYRLYQPDGAPLPHEHCWMARALSEQREFRGMEVVIERNDGSRRTALAHARPYRGPAGQVRGAVNVMVDISERKQTEAVLRRADRHKNEFLAMLSHELRNPLASIRNGLHILRLSGAGGSTPEAETACDTMERQLAHTVRLIDDLLDLTRITRGKIELRRERVDLTDVVGDAVEASRGPLEAAGHRFELVPPPHPLFVDGDRTRLAQVVGNLLINSAKYTPPGGCITLTVDCQGGQAVITVRDDGIGIEPDVLPQIFELYMQGEQLPQSSQRGLGIGLSLVRGLVSLHGGHVHAHSDGRGKGSQFSVQLPVASPVADDGPDDGSGTGSGGLSKYRILVVDDNQDAAISLAVMLKLMGHESSTAHDGLEAVSLTASTAPQVVLLDLGLPGINGYEACRRIRALPDGGRPVLIALTGWGQEDDKRRSKEAGFDFHLVKPVDPDALEKLLAGLALPPG</sequence>
<dbReference type="InterPro" id="IPR003594">
    <property type="entry name" value="HATPase_dom"/>
</dbReference>
<accession>A0A0G3BFI3</accession>
<organism evidence="11 12">
    <name type="scientific">Caldimonas brevitalea</name>
    <dbReference type="NCBI Taxonomy" id="413882"/>
    <lineage>
        <taxon>Bacteria</taxon>
        <taxon>Pseudomonadati</taxon>
        <taxon>Pseudomonadota</taxon>
        <taxon>Betaproteobacteria</taxon>
        <taxon>Burkholderiales</taxon>
        <taxon>Sphaerotilaceae</taxon>
        <taxon>Caldimonas</taxon>
    </lineage>
</organism>
<dbReference type="SUPFAM" id="SSF47384">
    <property type="entry name" value="Homodimeric domain of signal transducing histidine kinase"/>
    <property type="match status" value="1"/>
</dbReference>
<dbReference type="EC" id="2.7.13.3" evidence="2"/>
<dbReference type="InterPro" id="IPR003661">
    <property type="entry name" value="HisK_dim/P_dom"/>
</dbReference>
<evidence type="ECO:0000256" key="4">
    <source>
        <dbReference type="ARBA" id="ARBA00022679"/>
    </source>
</evidence>
<dbReference type="PROSITE" id="PS50109">
    <property type="entry name" value="HIS_KIN"/>
    <property type="match status" value="1"/>
</dbReference>
<dbReference type="SMART" id="SM00387">
    <property type="entry name" value="HATPase_c"/>
    <property type="match status" value="1"/>
</dbReference>
<feature type="domain" description="PAC" evidence="10">
    <location>
        <begin position="102"/>
        <end position="154"/>
    </location>
</feature>
<feature type="domain" description="Histidine kinase" evidence="7">
    <location>
        <begin position="165"/>
        <end position="385"/>
    </location>
</feature>
<dbReference type="InterPro" id="IPR036097">
    <property type="entry name" value="HisK_dim/P_sf"/>
</dbReference>
<dbReference type="Gene3D" id="3.40.50.2300">
    <property type="match status" value="1"/>
</dbReference>
<dbReference type="InterPro" id="IPR011006">
    <property type="entry name" value="CheY-like_superfamily"/>
</dbReference>
<dbReference type="InterPro" id="IPR000700">
    <property type="entry name" value="PAS-assoc_C"/>
</dbReference>
<dbReference type="SUPFAM" id="SSF55785">
    <property type="entry name" value="PYP-like sensor domain (PAS domain)"/>
    <property type="match status" value="1"/>
</dbReference>
<dbReference type="GO" id="GO:0008168">
    <property type="term" value="F:methyltransferase activity"/>
    <property type="evidence" value="ECO:0007669"/>
    <property type="project" value="UniProtKB-KW"/>
</dbReference>
<dbReference type="PRINTS" id="PR00344">
    <property type="entry name" value="BCTRLSENSOR"/>
</dbReference>
<dbReference type="Pfam" id="PF00512">
    <property type="entry name" value="HisKA"/>
    <property type="match status" value="1"/>
</dbReference>
<dbReference type="PATRIC" id="fig|413882.6.peg.39"/>
<evidence type="ECO:0000259" key="9">
    <source>
        <dbReference type="PROSITE" id="PS50112"/>
    </source>
</evidence>
<dbReference type="CDD" id="cd00082">
    <property type="entry name" value="HisKA"/>
    <property type="match status" value="1"/>
</dbReference>
<proteinExistence type="predicted"/>
<keyword evidence="4 11" id="KW-0808">Transferase</keyword>
<dbReference type="InterPro" id="IPR004358">
    <property type="entry name" value="Sig_transdc_His_kin-like_C"/>
</dbReference>
<dbReference type="GO" id="GO:0032259">
    <property type="term" value="P:methylation"/>
    <property type="evidence" value="ECO:0007669"/>
    <property type="project" value="UniProtKB-KW"/>
</dbReference>
<dbReference type="SMART" id="SM00388">
    <property type="entry name" value="HisKA"/>
    <property type="match status" value="1"/>
</dbReference>
<comment type="catalytic activity">
    <reaction evidence="1">
        <text>ATP + protein L-histidine = ADP + protein N-phospho-L-histidine.</text>
        <dbReference type="EC" id="2.7.13.3"/>
    </reaction>
</comment>
<dbReference type="Gene3D" id="3.30.450.20">
    <property type="entry name" value="PAS domain"/>
    <property type="match status" value="1"/>
</dbReference>
<dbReference type="Gene3D" id="3.30.565.10">
    <property type="entry name" value="Histidine kinase-like ATPase, C-terminal domain"/>
    <property type="match status" value="1"/>
</dbReference>
<dbReference type="PROSITE" id="PS50110">
    <property type="entry name" value="RESPONSE_REGULATORY"/>
    <property type="match status" value="1"/>
</dbReference>
<dbReference type="RefSeq" id="WP_169787957.1">
    <property type="nucleotide sequence ID" value="NZ_CP011371.1"/>
</dbReference>
<dbReference type="CDD" id="cd00075">
    <property type="entry name" value="HATPase"/>
    <property type="match status" value="1"/>
</dbReference>
<dbReference type="Proteomes" id="UP000035352">
    <property type="component" value="Chromosome"/>
</dbReference>
<dbReference type="InterPro" id="IPR013656">
    <property type="entry name" value="PAS_4"/>
</dbReference>
<dbReference type="InterPro" id="IPR005467">
    <property type="entry name" value="His_kinase_dom"/>
</dbReference>
<dbReference type="Pfam" id="PF00072">
    <property type="entry name" value="Response_reg"/>
    <property type="match status" value="1"/>
</dbReference>
<dbReference type="Pfam" id="PF08448">
    <property type="entry name" value="PAS_4"/>
    <property type="match status" value="1"/>
</dbReference>
<dbReference type="STRING" id="413882.AAW51_0037"/>
<reference evidence="11 12" key="1">
    <citation type="submission" date="2015-05" db="EMBL/GenBank/DDBJ databases">
        <authorList>
            <person name="Tang B."/>
            <person name="Yu Y."/>
        </authorList>
    </citation>
    <scope>NUCLEOTIDE SEQUENCE [LARGE SCALE GENOMIC DNA]</scope>
    <source>
        <strain evidence="11 12">DSM 7029</strain>
    </source>
</reference>
<protein>
    <recommendedName>
        <fullName evidence="2">histidine kinase</fullName>
        <ecNumber evidence="2">2.7.13.3</ecNumber>
    </recommendedName>
</protein>
<dbReference type="InterPro" id="IPR035965">
    <property type="entry name" value="PAS-like_dom_sf"/>
</dbReference>
<evidence type="ECO:0000256" key="2">
    <source>
        <dbReference type="ARBA" id="ARBA00012438"/>
    </source>
</evidence>
<evidence type="ECO:0000256" key="6">
    <source>
        <dbReference type="PROSITE-ProRule" id="PRU00169"/>
    </source>
</evidence>
<gene>
    <name evidence="11" type="ORF">AAW51_0037</name>
</gene>
<keyword evidence="3 6" id="KW-0597">Phosphoprotein</keyword>
<keyword evidence="11" id="KW-0489">Methyltransferase</keyword>
<dbReference type="SUPFAM" id="SSF52172">
    <property type="entry name" value="CheY-like"/>
    <property type="match status" value="1"/>
</dbReference>
<evidence type="ECO:0000256" key="3">
    <source>
        <dbReference type="ARBA" id="ARBA00022553"/>
    </source>
</evidence>
<dbReference type="PANTHER" id="PTHR43047:SF72">
    <property type="entry name" value="OSMOSENSING HISTIDINE PROTEIN KINASE SLN1"/>
    <property type="match status" value="1"/>
</dbReference>
<keyword evidence="5" id="KW-0418">Kinase</keyword>
<dbReference type="KEGG" id="pbh:AAW51_0037"/>
<dbReference type="PROSITE" id="PS50112">
    <property type="entry name" value="PAS"/>
    <property type="match status" value="1"/>
</dbReference>
<feature type="domain" description="Response regulatory" evidence="8">
    <location>
        <begin position="407"/>
        <end position="523"/>
    </location>
</feature>
<dbReference type="InterPro" id="IPR001789">
    <property type="entry name" value="Sig_transdc_resp-reg_receiver"/>
</dbReference>
<evidence type="ECO:0000256" key="1">
    <source>
        <dbReference type="ARBA" id="ARBA00000085"/>
    </source>
</evidence>
<dbReference type="CDD" id="cd00130">
    <property type="entry name" value="PAS"/>
    <property type="match status" value="1"/>
</dbReference>
<dbReference type="AlphaFoldDB" id="A0A0G3BFI3"/>
<dbReference type="NCBIfam" id="TIGR00229">
    <property type="entry name" value="sensory_box"/>
    <property type="match status" value="1"/>
</dbReference>
<feature type="domain" description="PAS" evidence="9">
    <location>
        <begin position="22"/>
        <end position="61"/>
    </location>
</feature>
<feature type="modified residue" description="4-aspartylphosphate" evidence="6">
    <location>
        <position position="456"/>
    </location>
</feature>
<dbReference type="CDD" id="cd17580">
    <property type="entry name" value="REC_2_DhkD-like"/>
    <property type="match status" value="1"/>
</dbReference>
<evidence type="ECO:0000259" key="10">
    <source>
        <dbReference type="PROSITE" id="PS50113"/>
    </source>
</evidence>
<evidence type="ECO:0000256" key="5">
    <source>
        <dbReference type="ARBA" id="ARBA00022777"/>
    </source>
</evidence>